<dbReference type="Pfam" id="PF04536">
    <property type="entry name" value="TPM_phosphatase"/>
    <property type="match status" value="1"/>
</dbReference>
<accession>A0A1D8A0E4</accession>
<gene>
    <name evidence="5" type="ORF">BES08_01545</name>
</gene>
<keyword evidence="3" id="KW-0732">Signal</keyword>
<dbReference type="KEGG" id="nre:BES08_01545"/>
<dbReference type="InterPro" id="IPR007621">
    <property type="entry name" value="TPM_dom"/>
</dbReference>
<feature type="domain" description="TPM" evidence="4">
    <location>
        <begin position="41"/>
        <end position="164"/>
    </location>
</feature>
<evidence type="ECO:0000313" key="6">
    <source>
        <dbReference type="Proteomes" id="UP000094626"/>
    </source>
</evidence>
<feature type="chain" id="PRO_5009104584" evidence="3">
    <location>
        <begin position="30"/>
        <end position="272"/>
    </location>
</feature>
<dbReference type="Gene3D" id="3.10.310.50">
    <property type="match status" value="1"/>
</dbReference>
<sequence>MARIRAVSLAALLCLLALVSGAGSAWAQAAQLQFPKLTGRVVDAANIIPDAEEAQLTQKLEALEKQSHRQLVVATIPSLNGYEISDYGYQLGRAWGIGQKGDNNGAILIVAPNERKVRIEVGYGLEGTLTDGMSFLIINQQILPRFKANDYPGGIEAGTDAIIRQLTLPPEEAQKIAAQADKARADQGDDISPGTVIFILFVIFFFVLPIMRAASRGGRRSRYGSIDTPIIWFPTNSGGSSWGGGGGWGGGDGGGFSGGGGDFGGGGASGDW</sequence>
<keyword evidence="2" id="KW-0812">Transmembrane</keyword>
<evidence type="ECO:0000256" key="1">
    <source>
        <dbReference type="SAM" id="MobiDB-lite"/>
    </source>
</evidence>
<protein>
    <submittedName>
        <fullName evidence="5">Methanol dehydrogenase</fullName>
    </submittedName>
</protein>
<evidence type="ECO:0000259" key="4">
    <source>
        <dbReference type="Pfam" id="PF04536"/>
    </source>
</evidence>
<reference evidence="6" key="1">
    <citation type="journal article" date="2017" name="J. Biotechnol.">
        <title>Complete genome sequence of Novosphingobium resinovorum SA1, a versatile xenobiotic-degrading bacterium capable of utilizing sulfanilic acid.</title>
        <authorList>
            <person name="Hegedus B."/>
            <person name="Kos P.B."/>
            <person name="Balint B."/>
            <person name="Maroti G."/>
            <person name="Gan H.M."/>
            <person name="Perei K."/>
            <person name="Rakhely G."/>
        </authorList>
    </citation>
    <scope>NUCLEOTIDE SEQUENCE [LARGE SCALE GENOMIC DNA]</scope>
    <source>
        <strain evidence="6">SA1</strain>
    </source>
</reference>
<dbReference type="OrthoDB" id="9810918at2"/>
<dbReference type="Proteomes" id="UP000094626">
    <property type="component" value="Chromosome"/>
</dbReference>
<proteinExistence type="predicted"/>
<dbReference type="EMBL" id="CP017075">
    <property type="protein sequence ID" value="AOR75585.1"/>
    <property type="molecule type" value="Genomic_DNA"/>
</dbReference>
<organism evidence="5 6">
    <name type="scientific">Novosphingobium resinovorum</name>
    <dbReference type="NCBI Taxonomy" id="158500"/>
    <lineage>
        <taxon>Bacteria</taxon>
        <taxon>Pseudomonadati</taxon>
        <taxon>Pseudomonadota</taxon>
        <taxon>Alphaproteobacteria</taxon>
        <taxon>Sphingomonadales</taxon>
        <taxon>Sphingomonadaceae</taxon>
        <taxon>Novosphingobium</taxon>
    </lineage>
</organism>
<keyword evidence="2" id="KW-0472">Membrane</keyword>
<feature type="transmembrane region" description="Helical" evidence="2">
    <location>
        <begin position="191"/>
        <end position="211"/>
    </location>
</feature>
<feature type="region of interest" description="Disordered" evidence="1">
    <location>
        <begin position="242"/>
        <end position="272"/>
    </location>
</feature>
<dbReference type="PANTHER" id="PTHR30373">
    <property type="entry name" value="UPF0603 PROTEIN YGCG"/>
    <property type="match status" value="1"/>
</dbReference>
<feature type="signal peptide" evidence="3">
    <location>
        <begin position="1"/>
        <end position="29"/>
    </location>
</feature>
<name>A0A1D8A0E4_9SPHN</name>
<keyword evidence="2" id="KW-1133">Transmembrane helix</keyword>
<dbReference type="PANTHER" id="PTHR30373:SF2">
    <property type="entry name" value="UPF0603 PROTEIN YGCG"/>
    <property type="match status" value="1"/>
</dbReference>
<dbReference type="AlphaFoldDB" id="A0A1D8A0E4"/>
<dbReference type="RefSeq" id="WP_069707513.1">
    <property type="nucleotide sequence ID" value="NZ_CP017075.1"/>
</dbReference>
<keyword evidence="6" id="KW-1185">Reference proteome</keyword>
<evidence type="ECO:0000256" key="3">
    <source>
        <dbReference type="SAM" id="SignalP"/>
    </source>
</evidence>
<evidence type="ECO:0000256" key="2">
    <source>
        <dbReference type="SAM" id="Phobius"/>
    </source>
</evidence>
<evidence type="ECO:0000313" key="5">
    <source>
        <dbReference type="EMBL" id="AOR75585.1"/>
    </source>
</evidence>